<reference evidence="6" key="2">
    <citation type="submission" date="2020-04" db="EMBL/GenBank/DDBJ databases">
        <authorList>
            <consortium name="NCBI Genome Project"/>
        </authorList>
    </citation>
    <scope>NUCLEOTIDE SEQUENCE</scope>
    <source>
        <strain evidence="6">CBS 304.34</strain>
    </source>
</reference>
<dbReference type="Pfam" id="PF00735">
    <property type="entry name" value="Septin"/>
    <property type="match status" value="1"/>
</dbReference>
<keyword evidence="1" id="KW-0547">Nucleotide-binding</keyword>
<dbReference type="InterPro" id="IPR027417">
    <property type="entry name" value="P-loop_NTPase"/>
</dbReference>
<dbReference type="RefSeq" id="XP_033582255.1">
    <property type="nucleotide sequence ID" value="XM_033717487.1"/>
</dbReference>
<evidence type="ECO:0000313" key="5">
    <source>
        <dbReference type="Proteomes" id="UP000504636"/>
    </source>
</evidence>
<feature type="region of interest" description="Disordered" evidence="2">
    <location>
        <begin position="268"/>
        <end position="292"/>
    </location>
</feature>
<organism evidence="4">
    <name type="scientific">Mytilinidion resinicola</name>
    <dbReference type="NCBI Taxonomy" id="574789"/>
    <lineage>
        <taxon>Eukaryota</taxon>
        <taxon>Fungi</taxon>
        <taxon>Dikarya</taxon>
        <taxon>Ascomycota</taxon>
        <taxon>Pezizomycotina</taxon>
        <taxon>Dothideomycetes</taxon>
        <taxon>Pleosporomycetidae</taxon>
        <taxon>Mytilinidiales</taxon>
        <taxon>Mytilinidiaceae</taxon>
        <taxon>Mytilinidion</taxon>
    </lineage>
</organism>
<dbReference type="EMBL" id="MU003694">
    <property type="protein sequence ID" value="KAF2815291.1"/>
    <property type="molecule type" value="Genomic_DNA"/>
</dbReference>
<dbReference type="SUPFAM" id="SSF52540">
    <property type="entry name" value="P-loop containing nucleoside triphosphate hydrolases"/>
    <property type="match status" value="1"/>
</dbReference>
<feature type="region of interest" description="Disordered" evidence="2">
    <location>
        <begin position="1"/>
        <end position="70"/>
    </location>
</feature>
<dbReference type="Proteomes" id="UP000504636">
    <property type="component" value="Unplaced"/>
</dbReference>
<feature type="compositionally biased region" description="Low complexity" evidence="2">
    <location>
        <begin position="28"/>
        <end position="37"/>
    </location>
</feature>
<evidence type="ECO:0000313" key="6">
    <source>
        <dbReference type="RefSeq" id="XP_033582255.1"/>
    </source>
</evidence>
<proteinExistence type="inferred from homology"/>
<name>A0A6A6Z2F4_9PEZI</name>
<dbReference type="Gene3D" id="3.40.50.300">
    <property type="entry name" value="P-loop containing nucleotide triphosphate hydrolases"/>
    <property type="match status" value="1"/>
</dbReference>
<dbReference type="GO" id="GO:0005525">
    <property type="term" value="F:GTP binding"/>
    <property type="evidence" value="ECO:0007669"/>
    <property type="project" value="UniProtKB-KW"/>
</dbReference>
<dbReference type="GeneID" id="54458380"/>
<evidence type="ECO:0000256" key="2">
    <source>
        <dbReference type="SAM" id="MobiDB-lite"/>
    </source>
</evidence>
<reference evidence="4 6" key="1">
    <citation type="journal article" date="2020" name="Stud. Mycol.">
        <title>101 Dothideomycetes genomes: a test case for predicting lifestyles and emergence of pathogens.</title>
        <authorList>
            <person name="Haridas S."/>
            <person name="Albert R."/>
            <person name="Binder M."/>
            <person name="Bloem J."/>
            <person name="Labutti K."/>
            <person name="Salamov A."/>
            <person name="Andreopoulos B."/>
            <person name="Baker S."/>
            <person name="Barry K."/>
            <person name="Bills G."/>
            <person name="Bluhm B."/>
            <person name="Cannon C."/>
            <person name="Castanera R."/>
            <person name="Culley D."/>
            <person name="Daum C."/>
            <person name="Ezra D."/>
            <person name="Gonzalez J."/>
            <person name="Henrissat B."/>
            <person name="Kuo A."/>
            <person name="Liang C."/>
            <person name="Lipzen A."/>
            <person name="Lutzoni F."/>
            <person name="Magnuson J."/>
            <person name="Mondo S."/>
            <person name="Nolan M."/>
            <person name="Ohm R."/>
            <person name="Pangilinan J."/>
            <person name="Park H.-J."/>
            <person name="Ramirez L."/>
            <person name="Alfaro M."/>
            <person name="Sun H."/>
            <person name="Tritt A."/>
            <person name="Yoshinaga Y."/>
            <person name="Zwiers L.-H."/>
            <person name="Turgeon B."/>
            <person name="Goodwin S."/>
            <person name="Spatafora J."/>
            <person name="Crous P."/>
            <person name="Grigoriev I."/>
        </authorList>
    </citation>
    <scope>NUCLEOTIDE SEQUENCE</scope>
    <source>
        <strain evidence="4 6">CBS 304.34</strain>
    </source>
</reference>
<keyword evidence="5" id="KW-1185">Reference proteome</keyword>
<evidence type="ECO:0000256" key="1">
    <source>
        <dbReference type="RuleBase" id="RU004560"/>
    </source>
</evidence>
<sequence length="833" mass="89835">MRPTPGGDALPTARPRSRKSSVADHPAHNAAAAHNVPTSFFLRSEEDMEKSLADTTSTVAASKQKDSTYGVQSLADALQSAFGDTTSDEKNGNKANSSGRSVDKQGARPRTPSRGSLNTDARQDDASPRHALARRQHLAQASHQAIPASVSPSNLDSPAPESMIPDTPKSVSLQSFQLSDEESGADEAASQAVVSSEDGDEDTHTEQSGSFPQLVMPSIQMPSRRPFTEKGKNMGRLKVLIAGEAGVGKTALIRSIVQSCEDIVHVDPLSPTHAESPPPTSKSRKRRSVSTGTTRIMEVQASTRAYPSWWSDTEESRALRRRKSMGDTVLERNLCFIDTPGYGKNGSSTENMDLVIEYVESLLRQNVSIGAMSDGDLLGLMSGNGGLHVDVIFYLISPKDDISTDIDYIQRLSMLTNVIPLISKADTLTSAQVIALKNTLLARLQITSIKPFLFGKSIQESLLAVQARSILAPESSSERETGKQPGPPRIPDHLSVPTPPYAISSTPGPDTETMDASLLMSPDYIQPLLPSELAVLVTQVFNPDTISWLRHSAAKKFLAWRSRANFPGDSLIMHGYPQQRGLNSLGLNTGGLGGNSIQDPFSRLTTAPPSSTSSIFSAASPSGVLVPHPHSPFYLSHANSNSNLQSPYPVSSPSLSHSTLPDLEGAADFSLTRYHDHTQREERFAQVRLAKWASDLQRSLRNERERFEELQQTERAKWLLERVGEEVRGGNIISSPPPTRADWAVVRHGSEKRVSGPGARYGRQGRVDTRDPLGLCDFTDEVRRRGTVIFKILGGMGVLGAVAVAVVKACGIDTGLGLPEGGVWGWITGAGEA</sequence>
<feature type="domain" description="Septin-type G" evidence="3">
    <location>
        <begin position="233"/>
        <end position="567"/>
    </location>
</feature>
<dbReference type="OrthoDB" id="4150765at2759"/>
<dbReference type="InterPro" id="IPR030379">
    <property type="entry name" value="G_SEPTIN_dom"/>
</dbReference>
<evidence type="ECO:0000313" key="4">
    <source>
        <dbReference type="EMBL" id="KAF2815291.1"/>
    </source>
</evidence>
<evidence type="ECO:0000259" key="3">
    <source>
        <dbReference type="PROSITE" id="PS51719"/>
    </source>
</evidence>
<dbReference type="PANTHER" id="PTHR18884">
    <property type="entry name" value="SEPTIN"/>
    <property type="match status" value="1"/>
</dbReference>
<accession>A0A6A6Z2F4</accession>
<keyword evidence="1" id="KW-0342">GTP-binding</keyword>
<feature type="compositionally biased region" description="Basic and acidic residues" evidence="2">
    <location>
        <begin position="43"/>
        <end position="52"/>
    </location>
</feature>
<feature type="region of interest" description="Disordered" evidence="2">
    <location>
        <begin position="82"/>
        <end position="212"/>
    </location>
</feature>
<feature type="compositionally biased region" description="Polar residues" evidence="2">
    <location>
        <begin position="53"/>
        <end position="70"/>
    </location>
</feature>
<protein>
    <recommendedName>
        <fullName evidence="3">Septin-type G domain-containing protein</fullName>
    </recommendedName>
</protein>
<reference evidence="6" key="3">
    <citation type="submission" date="2025-04" db="UniProtKB">
        <authorList>
            <consortium name="RefSeq"/>
        </authorList>
    </citation>
    <scope>IDENTIFICATION</scope>
    <source>
        <strain evidence="6">CBS 304.34</strain>
    </source>
</reference>
<dbReference type="PROSITE" id="PS51719">
    <property type="entry name" value="G_SEPTIN"/>
    <property type="match status" value="1"/>
</dbReference>
<feature type="compositionally biased region" description="Polar residues" evidence="2">
    <location>
        <begin position="169"/>
        <end position="178"/>
    </location>
</feature>
<dbReference type="AlphaFoldDB" id="A0A6A6Z2F4"/>
<gene>
    <name evidence="4 6" type="ORF">BDZ99DRAFT_435547</name>
</gene>
<comment type="similarity">
    <text evidence="1">Belongs to the TRAFAC class TrmE-Era-EngA-EngB-Septin-like GTPase superfamily. Septin GTPase family.</text>
</comment>
<feature type="region of interest" description="Disordered" evidence="2">
    <location>
        <begin position="473"/>
        <end position="497"/>
    </location>
</feature>